<organism evidence="9 10">
    <name type="scientific">Hallella bergensis DSM 17361</name>
    <dbReference type="NCBI Taxonomy" id="585502"/>
    <lineage>
        <taxon>Bacteria</taxon>
        <taxon>Pseudomonadati</taxon>
        <taxon>Bacteroidota</taxon>
        <taxon>Bacteroidia</taxon>
        <taxon>Bacteroidales</taxon>
        <taxon>Prevotellaceae</taxon>
        <taxon>Hallella</taxon>
    </lineage>
</organism>
<dbReference type="RefSeq" id="WP_007174301.1">
    <property type="nucleotide sequence ID" value="NZ_GG704781.1"/>
</dbReference>
<dbReference type="PANTHER" id="PTHR11054:SF0">
    <property type="entry name" value="6-PHOSPHOGLUCONOLACTONASE"/>
    <property type="match status" value="1"/>
</dbReference>
<comment type="caution">
    <text evidence="9">The sequence shown here is derived from an EMBL/GenBank/DDBJ whole genome shotgun (WGS) entry which is preliminary data.</text>
</comment>
<dbReference type="Pfam" id="PF01182">
    <property type="entry name" value="Glucosamine_iso"/>
    <property type="match status" value="1"/>
</dbReference>
<accession>D1PZ13</accession>
<dbReference type="CDD" id="cd01400">
    <property type="entry name" value="6PGL"/>
    <property type="match status" value="1"/>
</dbReference>
<dbReference type="EMBL" id="ACKS01000081">
    <property type="protein sequence ID" value="EFA43429.1"/>
    <property type="molecule type" value="Genomic_DNA"/>
</dbReference>
<feature type="domain" description="Glucosamine/galactosamine-6-phosphate isomerase" evidence="8">
    <location>
        <begin position="8"/>
        <end position="222"/>
    </location>
</feature>
<evidence type="ECO:0000256" key="1">
    <source>
        <dbReference type="ARBA" id="ARBA00000832"/>
    </source>
</evidence>
<evidence type="ECO:0000313" key="9">
    <source>
        <dbReference type="EMBL" id="EFA43429.1"/>
    </source>
</evidence>
<dbReference type="GO" id="GO:0006098">
    <property type="term" value="P:pentose-phosphate shunt"/>
    <property type="evidence" value="ECO:0007669"/>
    <property type="project" value="UniProtKB-UniPathway"/>
</dbReference>
<evidence type="ECO:0000256" key="4">
    <source>
        <dbReference type="ARBA" id="ARBA00010662"/>
    </source>
</evidence>
<gene>
    <name evidence="7 9" type="primary">pgl</name>
    <name evidence="9" type="ORF">HMPREF0645_2198</name>
</gene>
<sequence>MITHIHNTDAEAARALIERILQMASEQSDDRKINIALSGGSTPALMFRLWAEEFNTRTPWGRIRLFWVDERCVPPTDKESNYGMTFDNLISKINIPKENIIRIKGEENPEEEAQRYETAVRSMVPDKDGFPEFDMVILGAGEDGHTSSIFPGQEHLLTTSQVYAVATHPKTEQQRIALTGQPIIHAQRLIFLLTGKSKASVLADIIDQNDAGPAAYVGRRARNTVEVFTDAAAAGRA</sequence>
<dbReference type="GO" id="GO:0005975">
    <property type="term" value="P:carbohydrate metabolic process"/>
    <property type="evidence" value="ECO:0007669"/>
    <property type="project" value="UniProtKB-UniRule"/>
</dbReference>
<dbReference type="OrthoDB" id="9810967at2"/>
<dbReference type="InterPro" id="IPR039104">
    <property type="entry name" value="6PGL"/>
</dbReference>
<dbReference type="eggNOG" id="COG0363">
    <property type="taxonomic scope" value="Bacteria"/>
</dbReference>
<dbReference type="SUPFAM" id="SSF100950">
    <property type="entry name" value="NagB/RpiA/CoA transferase-like"/>
    <property type="match status" value="1"/>
</dbReference>
<dbReference type="UniPathway" id="UPA00115">
    <property type="reaction ID" value="UER00409"/>
</dbReference>
<evidence type="ECO:0000256" key="6">
    <source>
        <dbReference type="ARBA" id="ARBA00020337"/>
    </source>
</evidence>
<comment type="function">
    <text evidence="2 7">Hydrolysis of 6-phosphogluconolactone to 6-phosphogluconate.</text>
</comment>
<comment type="catalytic activity">
    <reaction evidence="1 7">
        <text>6-phospho-D-glucono-1,5-lactone + H2O = 6-phospho-D-gluconate + H(+)</text>
        <dbReference type="Rhea" id="RHEA:12556"/>
        <dbReference type="ChEBI" id="CHEBI:15377"/>
        <dbReference type="ChEBI" id="CHEBI:15378"/>
        <dbReference type="ChEBI" id="CHEBI:57955"/>
        <dbReference type="ChEBI" id="CHEBI:58759"/>
        <dbReference type="EC" id="3.1.1.31"/>
    </reaction>
</comment>
<evidence type="ECO:0000259" key="8">
    <source>
        <dbReference type="Pfam" id="PF01182"/>
    </source>
</evidence>
<dbReference type="PANTHER" id="PTHR11054">
    <property type="entry name" value="6-PHOSPHOGLUCONOLACTONASE"/>
    <property type="match status" value="1"/>
</dbReference>
<dbReference type="InterPro" id="IPR005900">
    <property type="entry name" value="6-phosphogluconolactonase_DevB"/>
</dbReference>
<dbReference type="Proteomes" id="UP000003160">
    <property type="component" value="Unassembled WGS sequence"/>
</dbReference>
<dbReference type="InterPro" id="IPR006148">
    <property type="entry name" value="Glc/Gal-6P_isomerase"/>
</dbReference>
<evidence type="ECO:0000256" key="5">
    <source>
        <dbReference type="ARBA" id="ARBA00013198"/>
    </source>
</evidence>
<dbReference type="GO" id="GO:0017057">
    <property type="term" value="F:6-phosphogluconolactonase activity"/>
    <property type="evidence" value="ECO:0007669"/>
    <property type="project" value="UniProtKB-UniRule"/>
</dbReference>
<evidence type="ECO:0000256" key="7">
    <source>
        <dbReference type="RuleBase" id="RU365095"/>
    </source>
</evidence>
<dbReference type="EC" id="3.1.1.31" evidence="5 7"/>
<dbReference type="InterPro" id="IPR037171">
    <property type="entry name" value="NagB/RpiA_transferase-like"/>
</dbReference>
<keyword evidence="10" id="KW-1185">Reference proteome</keyword>
<comment type="similarity">
    <text evidence="4 7">Belongs to the glucosamine/galactosamine-6-phosphate isomerase family. 6-phosphogluconolactonase subfamily.</text>
</comment>
<evidence type="ECO:0000256" key="3">
    <source>
        <dbReference type="ARBA" id="ARBA00004961"/>
    </source>
</evidence>
<dbReference type="HOGENOM" id="CLU_053947_4_0_10"/>
<protein>
    <recommendedName>
        <fullName evidence="6 7">6-phosphogluconolactonase</fullName>
        <shortName evidence="7">6PGL</shortName>
        <ecNumber evidence="5 7">3.1.1.31</ecNumber>
    </recommendedName>
</protein>
<dbReference type="NCBIfam" id="TIGR01198">
    <property type="entry name" value="pgl"/>
    <property type="match status" value="1"/>
</dbReference>
<dbReference type="AlphaFoldDB" id="D1PZ13"/>
<evidence type="ECO:0000313" key="10">
    <source>
        <dbReference type="Proteomes" id="UP000003160"/>
    </source>
</evidence>
<proteinExistence type="inferred from homology"/>
<dbReference type="Gene3D" id="3.40.50.1360">
    <property type="match status" value="1"/>
</dbReference>
<keyword evidence="7 9" id="KW-0378">Hydrolase</keyword>
<comment type="pathway">
    <text evidence="3 7">Carbohydrate degradation; pentose phosphate pathway; D-ribulose 5-phosphate from D-glucose 6-phosphate (oxidative stage): step 2/3.</text>
</comment>
<reference evidence="9 10" key="1">
    <citation type="submission" date="2009-10" db="EMBL/GenBank/DDBJ databases">
        <authorList>
            <person name="Qin X."/>
            <person name="Bachman B."/>
            <person name="Battles P."/>
            <person name="Bell A."/>
            <person name="Bess C."/>
            <person name="Bickham C."/>
            <person name="Chaboub L."/>
            <person name="Chen D."/>
            <person name="Coyle M."/>
            <person name="Deiros D.R."/>
            <person name="Dinh H."/>
            <person name="Forbes L."/>
            <person name="Fowler G."/>
            <person name="Francisco L."/>
            <person name="Fu Q."/>
            <person name="Gubbala S."/>
            <person name="Hale W."/>
            <person name="Han Y."/>
            <person name="Hemphill L."/>
            <person name="Highlander S.K."/>
            <person name="Hirani K."/>
            <person name="Hogues M."/>
            <person name="Jackson L."/>
            <person name="Jakkamsetti A."/>
            <person name="Javaid M."/>
            <person name="Jiang H."/>
            <person name="Korchina V."/>
            <person name="Kovar C."/>
            <person name="Lara F."/>
            <person name="Lee S."/>
            <person name="Mata R."/>
            <person name="Mathew T."/>
            <person name="Moen C."/>
            <person name="Morales K."/>
            <person name="Munidasa M."/>
            <person name="Nazareth L."/>
            <person name="Ngo R."/>
            <person name="Nguyen L."/>
            <person name="Okwuonu G."/>
            <person name="Ongeri F."/>
            <person name="Patil S."/>
            <person name="Petrosino J."/>
            <person name="Pham C."/>
            <person name="Pham P."/>
            <person name="Pu L.-L."/>
            <person name="Puazo M."/>
            <person name="Raj R."/>
            <person name="Reid J."/>
            <person name="Rouhana J."/>
            <person name="Saada N."/>
            <person name="Shang Y."/>
            <person name="Simmons D."/>
            <person name="Thornton R."/>
            <person name="Warren J."/>
            <person name="Weissenberger G."/>
            <person name="Zhang J."/>
            <person name="Zhang L."/>
            <person name="Zhou C."/>
            <person name="Zhu D."/>
            <person name="Muzny D."/>
            <person name="Worley K."/>
            <person name="Gibbs R."/>
        </authorList>
    </citation>
    <scope>NUCLEOTIDE SEQUENCE [LARGE SCALE GENOMIC DNA]</scope>
    <source>
        <strain evidence="9 10">DSM 17361</strain>
    </source>
</reference>
<evidence type="ECO:0000256" key="2">
    <source>
        <dbReference type="ARBA" id="ARBA00002681"/>
    </source>
</evidence>
<name>D1PZ13_9BACT</name>